<evidence type="ECO:0000313" key="2">
    <source>
        <dbReference type="Proteomes" id="UP000027195"/>
    </source>
</evidence>
<dbReference type="OrthoDB" id="2504957at2759"/>
<feature type="non-terminal residue" evidence="1">
    <location>
        <position position="1"/>
    </location>
</feature>
<dbReference type="InParanoid" id="A0A067MMK6"/>
<dbReference type="EMBL" id="KL198045">
    <property type="protein sequence ID" value="KDQ13117.1"/>
    <property type="molecule type" value="Genomic_DNA"/>
</dbReference>
<feature type="non-terminal residue" evidence="1">
    <location>
        <position position="130"/>
    </location>
</feature>
<keyword evidence="2" id="KW-1185">Reference proteome</keyword>
<reference evidence="2" key="1">
    <citation type="journal article" date="2014" name="Proc. Natl. Acad. Sci. U.S.A.">
        <title>Extensive sampling of basidiomycete genomes demonstrates inadequacy of the white-rot/brown-rot paradigm for wood decay fungi.</title>
        <authorList>
            <person name="Riley R."/>
            <person name="Salamov A.A."/>
            <person name="Brown D.W."/>
            <person name="Nagy L.G."/>
            <person name="Floudas D."/>
            <person name="Held B.W."/>
            <person name="Levasseur A."/>
            <person name="Lombard V."/>
            <person name="Morin E."/>
            <person name="Otillar R."/>
            <person name="Lindquist E.A."/>
            <person name="Sun H."/>
            <person name="LaButti K.M."/>
            <person name="Schmutz J."/>
            <person name="Jabbour D."/>
            <person name="Luo H."/>
            <person name="Baker S.E."/>
            <person name="Pisabarro A.G."/>
            <person name="Walton J.D."/>
            <person name="Blanchette R.A."/>
            <person name="Henrissat B."/>
            <person name="Martin F."/>
            <person name="Cullen D."/>
            <person name="Hibbett D.S."/>
            <person name="Grigoriev I.V."/>
        </authorList>
    </citation>
    <scope>NUCLEOTIDE SEQUENCE [LARGE SCALE GENOMIC DNA]</scope>
    <source>
        <strain evidence="2">FD-172 SS1</strain>
    </source>
</reference>
<dbReference type="Proteomes" id="UP000027195">
    <property type="component" value="Unassembled WGS sequence"/>
</dbReference>
<protein>
    <submittedName>
        <fullName evidence="1">Uncharacterized protein</fullName>
    </submittedName>
</protein>
<dbReference type="AlphaFoldDB" id="A0A067MMK6"/>
<name>A0A067MMK6_BOTB1</name>
<organism evidence="1 2">
    <name type="scientific">Botryobasidium botryosum (strain FD-172 SS1)</name>
    <dbReference type="NCBI Taxonomy" id="930990"/>
    <lineage>
        <taxon>Eukaryota</taxon>
        <taxon>Fungi</taxon>
        <taxon>Dikarya</taxon>
        <taxon>Basidiomycota</taxon>
        <taxon>Agaricomycotina</taxon>
        <taxon>Agaricomycetes</taxon>
        <taxon>Cantharellales</taxon>
        <taxon>Botryobasidiaceae</taxon>
        <taxon>Botryobasidium</taxon>
    </lineage>
</organism>
<dbReference type="InterPro" id="IPR012337">
    <property type="entry name" value="RNaseH-like_sf"/>
</dbReference>
<gene>
    <name evidence="1" type="ORF">BOTBODRAFT_80124</name>
</gene>
<sequence length="130" mass="14783">NIVDLSGIQHTAKNLMQAVETSASTFELSMSKVSNILTDSPSVMLKMQHDLVVKHPHLISTPCYLHWPGNLICDIITYPVANKLIKQNNELAHFFNGSHFWGHELCVWQKAASISCWFRTNVETRWYSIG</sequence>
<dbReference type="STRING" id="930990.A0A067MMK6"/>
<accession>A0A067MMK6</accession>
<dbReference type="SUPFAM" id="SSF53098">
    <property type="entry name" value="Ribonuclease H-like"/>
    <property type="match status" value="1"/>
</dbReference>
<dbReference type="HOGENOM" id="CLU_1943076_0_0_1"/>
<proteinExistence type="predicted"/>
<evidence type="ECO:0000313" key="1">
    <source>
        <dbReference type="EMBL" id="KDQ13117.1"/>
    </source>
</evidence>